<feature type="transmembrane region" description="Helical" evidence="1">
    <location>
        <begin position="49"/>
        <end position="69"/>
    </location>
</feature>
<dbReference type="Proteomes" id="UP001168528">
    <property type="component" value="Unassembled WGS sequence"/>
</dbReference>
<name>A0ABT8R7Y6_9BACT</name>
<dbReference type="RefSeq" id="WP_302039015.1">
    <property type="nucleotide sequence ID" value="NZ_JAUKPO010000010.1"/>
</dbReference>
<reference evidence="3" key="1">
    <citation type="submission" date="2023-07" db="EMBL/GenBank/DDBJ databases">
        <title>The genome sequence of Rhodocytophaga aerolata KACC 12507.</title>
        <authorList>
            <person name="Zhang X."/>
        </authorList>
    </citation>
    <scope>NUCLEOTIDE SEQUENCE</scope>
    <source>
        <strain evidence="3">KACC 12507</strain>
    </source>
</reference>
<accession>A0ABT8R7Y6</accession>
<keyword evidence="1" id="KW-1133">Transmembrane helix</keyword>
<comment type="caution">
    <text evidence="3">The sequence shown here is derived from an EMBL/GenBank/DDBJ whole genome shotgun (WGS) entry which is preliminary data.</text>
</comment>
<dbReference type="PANTHER" id="PTHR23028">
    <property type="entry name" value="ACETYLTRANSFERASE"/>
    <property type="match status" value="1"/>
</dbReference>
<dbReference type="PANTHER" id="PTHR23028:SF53">
    <property type="entry name" value="ACYL_TRANSF_3 DOMAIN-CONTAINING PROTEIN"/>
    <property type="match status" value="1"/>
</dbReference>
<proteinExistence type="predicted"/>
<feature type="transmembrane region" description="Helical" evidence="1">
    <location>
        <begin position="20"/>
        <end position="37"/>
    </location>
</feature>
<feature type="domain" description="Acyltransferase 3" evidence="2">
    <location>
        <begin position="13"/>
        <end position="338"/>
    </location>
</feature>
<evidence type="ECO:0000256" key="1">
    <source>
        <dbReference type="SAM" id="Phobius"/>
    </source>
</evidence>
<dbReference type="EC" id="2.3.-.-" evidence="3"/>
<keyword evidence="3" id="KW-0808">Transferase</keyword>
<keyword evidence="1" id="KW-0472">Membrane</keyword>
<sequence>MISGVQSASAKIDAINGLRGLAALMVIYFHSLFPVILQQTGFDWIIRHGWMGVNLFFMLSGFVLYRPYFTGQRSFNRRRDIWVFYKHRFLRLYPLFAFNLLVCLLLMGPVTAERLHAFFIALFALSGFSLQHLLPPLNPVLWSLAVEIWFSVLFPFIVVAIGRYGFKKVFILGLALALLTRIAGMFFANPNVNISILRDSLPGRLDDFLVGMLMVRLYYQQAYFSKLSGKQVGSIALLSAVFLLTAFIGWDFTIRGNYTWYSLPLLNNCIQLGFAGILVLSLKEHSLLNRLFRTWVLQVAGLMCYSLYIWHYLFTASFQLPLPFLVNYLLYLLAVVSLGAFTYRYLEFGHIKDTKALFLLRHKIT</sequence>
<dbReference type="InterPro" id="IPR050879">
    <property type="entry name" value="Acyltransferase_3"/>
</dbReference>
<feature type="transmembrane region" description="Helical" evidence="1">
    <location>
        <begin position="294"/>
        <end position="313"/>
    </location>
</feature>
<evidence type="ECO:0000259" key="2">
    <source>
        <dbReference type="Pfam" id="PF01757"/>
    </source>
</evidence>
<organism evidence="3 4">
    <name type="scientific">Rhodocytophaga aerolata</name>
    <dbReference type="NCBI Taxonomy" id="455078"/>
    <lineage>
        <taxon>Bacteria</taxon>
        <taxon>Pseudomonadati</taxon>
        <taxon>Bacteroidota</taxon>
        <taxon>Cytophagia</taxon>
        <taxon>Cytophagales</taxon>
        <taxon>Rhodocytophagaceae</taxon>
        <taxon>Rhodocytophaga</taxon>
    </lineage>
</organism>
<keyword evidence="3" id="KW-0012">Acyltransferase</keyword>
<protein>
    <submittedName>
        <fullName evidence="3">Acyltransferase</fullName>
        <ecNumber evidence="3">2.3.-.-</ecNumber>
    </submittedName>
</protein>
<dbReference type="InterPro" id="IPR002656">
    <property type="entry name" value="Acyl_transf_3_dom"/>
</dbReference>
<feature type="transmembrane region" description="Helical" evidence="1">
    <location>
        <begin position="325"/>
        <end position="346"/>
    </location>
</feature>
<feature type="transmembrane region" description="Helical" evidence="1">
    <location>
        <begin position="208"/>
        <end position="225"/>
    </location>
</feature>
<keyword evidence="4" id="KW-1185">Reference proteome</keyword>
<feature type="transmembrane region" description="Helical" evidence="1">
    <location>
        <begin position="89"/>
        <end position="108"/>
    </location>
</feature>
<dbReference type="GO" id="GO:0016746">
    <property type="term" value="F:acyltransferase activity"/>
    <property type="evidence" value="ECO:0007669"/>
    <property type="project" value="UniProtKB-KW"/>
</dbReference>
<evidence type="ECO:0000313" key="4">
    <source>
        <dbReference type="Proteomes" id="UP001168528"/>
    </source>
</evidence>
<keyword evidence="1" id="KW-0812">Transmembrane</keyword>
<feature type="transmembrane region" description="Helical" evidence="1">
    <location>
        <begin position="258"/>
        <end position="282"/>
    </location>
</feature>
<feature type="transmembrane region" description="Helical" evidence="1">
    <location>
        <begin position="232"/>
        <end position="252"/>
    </location>
</feature>
<dbReference type="Pfam" id="PF01757">
    <property type="entry name" value="Acyl_transf_3"/>
    <property type="match status" value="1"/>
</dbReference>
<feature type="transmembrane region" description="Helical" evidence="1">
    <location>
        <begin position="169"/>
        <end position="188"/>
    </location>
</feature>
<feature type="transmembrane region" description="Helical" evidence="1">
    <location>
        <begin position="140"/>
        <end position="162"/>
    </location>
</feature>
<gene>
    <name evidence="3" type="ORF">Q0590_18210</name>
</gene>
<evidence type="ECO:0000313" key="3">
    <source>
        <dbReference type="EMBL" id="MDO1448214.1"/>
    </source>
</evidence>
<dbReference type="EMBL" id="JAUKPO010000010">
    <property type="protein sequence ID" value="MDO1448214.1"/>
    <property type="molecule type" value="Genomic_DNA"/>
</dbReference>